<keyword evidence="2" id="KW-1185">Reference proteome</keyword>
<protein>
    <recommendedName>
        <fullName evidence="3">OsmC-like protein</fullName>
    </recommendedName>
</protein>
<gene>
    <name evidence="1" type="ORF">C1752_03993</name>
</gene>
<reference evidence="1 2" key="1">
    <citation type="journal article" date="2018" name="Sci. Rep.">
        <title>A novel species of the marine cyanobacterium Acaryochloris with a unique pigment content and lifestyle.</title>
        <authorList>
            <person name="Partensky F."/>
            <person name="Six C."/>
            <person name="Ratin M."/>
            <person name="Garczarek L."/>
            <person name="Vaulot D."/>
            <person name="Probert I."/>
            <person name="Calteau A."/>
            <person name="Gourvil P."/>
            <person name="Marie D."/>
            <person name="Grebert T."/>
            <person name="Bouchier C."/>
            <person name="Le Panse S."/>
            <person name="Gachenot M."/>
            <person name="Rodriguez F."/>
            <person name="Garrido J.L."/>
        </authorList>
    </citation>
    <scope>NUCLEOTIDE SEQUENCE [LARGE SCALE GENOMIC DNA]</scope>
    <source>
        <strain evidence="1 2">RCC1774</strain>
    </source>
</reference>
<dbReference type="Pfam" id="PF02566">
    <property type="entry name" value="OsmC"/>
    <property type="match status" value="1"/>
</dbReference>
<dbReference type="InterPro" id="IPR003718">
    <property type="entry name" value="OsmC/Ohr_fam"/>
</dbReference>
<dbReference type="Gene3D" id="3.30.300.20">
    <property type="match status" value="1"/>
</dbReference>
<dbReference type="InterPro" id="IPR052924">
    <property type="entry name" value="OsmC/Ohr_hydroprdx_reductase"/>
</dbReference>
<evidence type="ECO:0000313" key="2">
    <source>
        <dbReference type="Proteomes" id="UP000248857"/>
    </source>
</evidence>
<dbReference type="InterPro" id="IPR015946">
    <property type="entry name" value="KH_dom-like_a/b"/>
</dbReference>
<proteinExistence type="predicted"/>
<sequence>MMQTQQAQTLNGFDLNELEELSGAIATNPLQAKLTFQVSSAWVDGPRSISHVKSFDWGSETYDRDFTLVIDEPKEIGGSNLGPNPQEVLLSAINSCILATFTELCTAYGIRLEKAEIKSSGYLDLRGFFGLDPSIVPGCQSLYWTLIVKGDATAKQFQEIYEMTLMASPNLWNMANPVSIVPQIQIEA</sequence>
<dbReference type="AlphaFoldDB" id="A0A2W1JMK6"/>
<dbReference type="Proteomes" id="UP000248857">
    <property type="component" value="Unassembled WGS sequence"/>
</dbReference>
<accession>A0A2W1JMK6</accession>
<evidence type="ECO:0000313" key="1">
    <source>
        <dbReference type="EMBL" id="PZD72112.1"/>
    </source>
</evidence>
<dbReference type="InterPro" id="IPR036102">
    <property type="entry name" value="OsmC/Ohrsf"/>
</dbReference>
<comment type="caution">
    <text evidence="1">The sequence shown here is derived from an EMBL/GenBank/DDBJ whole genome shotgun (WGS) entry which is preliminary data.</text>
</comment>
<dbReference type="EMBL" id="PQWO01000012">
    <property type="protein sequence ID" value="PZD72112.1"/>
    <property type="molecule type" value="Genomic_DNA"/>
</dbReference>
<dbReference type="SUPFAM" id="SSF82784">
    <property type="entry name" value="OsmC-like"/>
    <property type="match status" value="1"/>
</dbReference>
<organism evidence="1 2">
    <name type="scientific">Acaryochloris thomasi RCC1774</name>
    <dbReference type="NCBI Taxonomy" id="1764569"/>
    <lineage>
        <taxon>Bacteria</taxon>
        <taxon>Bacillati</taxon>
        <taxon>Cyanobacteriota</taxon>
        <taxon>Cyanophyceae</taxon>
        <taxon>Acaryochloridales</taxon>
        <taxon>Acaryochloridaceae</taxon>
        <taxon>Acaryochloris</taxon>
        <taxon>Acaryochloris thomasi</taxon>
    </lineage>
</organism>
<name>A0A2W1JMK6_9CYAN</name>
<dbReference type="PANTHER" id="PTHR35368:SF1">
    <property type="entry name" value="HYDROPEROXIDE REDUCTASE"/>
    <property type="match status" value="1"/>
</dbReference>
<evidence type="ECO:0008006" key="3">
    <source>
        <dbReference type="Google" id="ProtNLM"/>
    </source>
</evidence>
<dbReference type="PANTHER" id="PTHR35368">
    <property type="entry name" value="HYDROPEROXIDE REDUCTASE"/>
    <property type="match status" value="1"/>
</dbReference>